<sequence length="34" mass="3835">EDQLLCSICLDVFTLPVTTSCGHNFCKSCITQEW</sequence>
<protein>
    <submittedName>
        <fullName evidence="6">(spotted green pufferfish) hypothetical protein</fullName>
    </submittedName>
</protein>
<dbReference type="SUPFAM" id="SSF57850">
    <property type="entry name" value="RING/U-box"/>
    <property type="match status" value="1"/>
</dbReference>
<keyword evidence="3" id="KW-0862">Zinc</keyword>
<dbReference type="Pfam" id="PF13445">
    <property type="entry name" value="zf-RING_UBOX"/>
    <property type="match status" value="1"/>
</dbReference>
<dbReference type="PROSITE" id="PS50089">
    <property type="entry name" value="ZF_RING_2"/>
    <property type="match status" value="1"/>
</dbReference>
<evidence type="ECO:0000313" key="6">
    <source>
        <dbReference type="EMBL" id="CAF92538.1"/>
    </source>
</evidence>
<name>Q4T3J4_TETNG</name>
<accession>Q4T3J4</accession>
<dbReference type="PANTHER" id="PTHR25465">
    <property type="entry name" value="B-BOX DOMAIN CONTAINING"/>
    <property type="match status" value="1"/>
</dbReference>
<dbReference type="Gene3D" id="3.30.40.10">
    <property type="entry name" value="Zinc/RING finger domain, C3HC4 (zinc finger)"/>
    <property type="match status" value="1"/>
</dbReference>
<keyword evidence="2 4" id="KW-0863">Zinc-finger</keyword>
<dbReference type="InterPro" id="IPR017907">
    <property type="entry name" value="Znf_RING_CS"/>
</dbReference>
<keyword evidence="1" id="KW-0479">Metal-binding</keyword>
<reference evidence="6" key="1">
    <citation type="journal article" date="2004" name="Nature">
        <title>Genome duplication in the teleost fish Tetraodon nigroviridis reveals the early vertebrate proto-karyotype.</title>
        <authorList>
            <person name="Jaillon O."/>
            <person name="Aury J.-M."/>
            <person name="Brunet F."/>
            <person name="Petit J.-L."/>
            <person name="Stange-Thomann N."/>
            <person name="Mauceli E."/>
            <person name="Bouneau L."/>
            <person name="Fischer C."/>
            <person name="Ozouf-Costaz C."/>
            <person name="Bernot A."/>
            <person name="Nicaud S."/>
            <person name="Jaffe D."/>
            <person name="Fisher S."/>
            <person name="Lutfalla G."/>
            <person name="Dossat C."/>
            <person name="Segurens B."/>
            <person name="Dasilva C."/>
            <person name="Salanoubat M."/>
            <person name="Levy M."/>
            <person name="Boudet N."/>
            <person name="Castellano S."/>
            <person name="Anthouard V."/>
            <person name="Jubin C."/>
            <person name="Castelli V."/>
            <person name="Katinka M."/>
            <person name="Vacherie B."/>
            <person name="Biemont C."/>
            <person name="Skalli Z."/>
            <person name="Cattolico L."/>
            <person name="Poulain J."/>
            <person name="De Berardinis V."/>
            <person name="Cruaud C."/>
            <person name="Duprat S."/>
            <person name="Brottier P."/>
            <person name="Coutanceau J.-P."/>
            <person name="Gouzy J."/>
            <person name="Parra G."/>
            <person name="Lardier G."/>
            <person name="Chapple C."/>
            <person name="McKernan K.J."/>
            <person name="McEwan P."/>
            <person name="Bosak S."/>
            <person name="Kellis M."/>
            <person name="Volff J.-N."/>
            <person name="Guigo R."/>
            <person name="Zody M.C."/>
            <person name="Mesirov J."/>
            <person name="Lindblad-Toh K."/>
            <person name="Birren B."/>
            <person name="Nusbaum C."/>
            <person name="Kahn D."/>
            <person name="Robinson-Rechavi M."/>
            <person name="Laudet V."/>
            <person name="Schachter V."/>
            <person name="Quetier F."/>
            <person name="Saurin W."/>
            <person name="Scarpelli C."/>
            <person name="Wincker P."/>
            <person name="Lander E.S."/>
            <person name="Weissenbach J."/>
            <person name="Roest Crollius H."/>
        </authorList>
    </citation>
    <scope>NUCLEOTIDE SEQUENCE [LARGE SCALE GENOMIC DNA]</scope>
</reference>
<feature type="non-terminal residue" evidence="6">
    <location>
        <position position="1"/>
    </location>
</feature>
<dbReference type="InterPro" id="IPR051051">
    <property type="entry name" value="E3_ubiq-ligase_TRIM/RNF"/>
</dbReference>
<evidence type="ECO:0000256" key="3">
    <source>
        <dbReference type="ARBA" id="ARBA00022833"/>
    </source>
</evidence>
<dbReference type="EMBL" id="CAAE01010022">
    <property type="protein sequence ID" value="CAF92538.1"/>
    <property type="molecule type" value="Genomic_DNA"/>
</dbReference>
<dbReference type="OrthoDB" id="6270329at2759"/>
<feature type="domain" description="RING-type" evidence="5">
    <location>
        <begin position="6"/>
        <end position="32"/>
    </location>
</feature>
<organism evidence="6">
    <name type="scientific">Tetraodon nigroviridis</name>
    <name type="common">Spotted green pufferfish</name>
    <name type="synonym">Chelonodon nigroviridis</name>
    <dbReference type="NCBI Taxonomy" id="99883"/>
    <lineage>
        <taxon>Eukaryota</taxon>
        <taxon>Metazoa</taxon>
        <taxon>Chordata</taxon>
        <taxon>Craniata</taxon>
        <taxon>Vertebrata</taxon>
        <taxon>Euteleostomi</taxon>
        <taxon>Actinopterygii</taxon>
        <taxon>Neopterygii</taxon>
        <taxon>Teleostei</taxon>
        <taxon>Neoteleostei</taxon>
        <taxon>Acanthomorphata</taxon>
        <taxon>Eupercaria</taxon>
        <taxon>Tetraodontiformes</taxon>
        <taxon>Tetradontoidea</taxon>
        <taxon>Tetraodontidae</taxon>
        <taxon>Tetraodon</taxon>
    </lineage>
</organism>
<feature type="non-terminal residue" evidence="6">
    <location>
        <position position="34"/>
    </location>
</feature>
<dbReference type="GO" id="GO:0008270">
    <property type="term" value="F:zinc ion binding"/>
    <property type="evidence" value="ECO:0007669"/>
    <property type="project" value="UniProtKB-KW"/>
</dbReference>
<dbReference type="InterPro" id="IPR001841">
    <property type="entry name" value="Znf_RING"/>
</dbReference>
<dbReference type="AlphaFoldDB" id="Q4T3J4"/>
<reference evidence="6" key="2">
    <citation type="submission" date="2004-02" db="EMBL/GenBank/DDBJ databases">
        <authorList>
            <consortium name="Genoscope"/>
            <consortium name="Whitehead Institute Centre for Genome Research"/>
        </authorList>
    </citation>
    <scope>NUCLEOTIDE SEQUENCE</scope>
</reference>
<evidence type="ECO:0000256" key="1">
    <source>
        <dbReference type="ARBA" id="ARBA00022723"/>
    </source>
</evidence>
<dbReference type="InterPro" id="IPR013083">
    <property type="entry name" value="Znf_RING/FYVE/PHD"/>
</dbReference>
<evidence type="ECO:0000256" key="4">
    <source>
        <dbReference type="PROSITE-ProRule" id="PRU00175"/>
    </source>
</evidence>
<evidence type="ECO:0000259" key="5">
    <source>
        <dbReference type="PROSITE" id="PS50089"/>
    </source>
</evidence>
<dbReference type="KEGG" id="tng:GSTEN00007820G001"/>
<gene>
    <name evidence="6" type="ORF">GSTENG00007820001</name>
</gene>
<proteinExistence type="predicted"/>
<comment type="caution">
    <text evidence="6">The sequence shown here is derived from an EMBL/GenBank/DDBJ whole genome shotgun (WGS) entry which is preliminary data.</text>
</comment>
<dbReference type="InterPro" id="IPR027370">
    <property type="entry name" value="Znf-RING_euk"/>
</dbReference>
<dbReference type="PROSITE" id="PS00518">
    <property type="entry name" value="ZF_RING_1"/>
    <property type="match status" value="1"/>
</dbReference>
<evidence type="ECO:0000256" key="2">
    <source>
        <dbReference type="ARBA" id="ARBA00022771"/>
    </source>
</evidence>
<dbReference type="PANTHER" id="PTHR25465:SF32">
    <property type="entry name" value="BLOODTHIRSTY-RELATED GENE FAMILY, MEMBER 16 ISOFORM X1-RELATED"/>
    <property type="match status" value="1"/>
</dbReference>